<dbReference type="InterPro" id="IPR013328">
    <property type="entry name" value="6PGD_dom2"/>
</dbReference>
<dbReference type="Gene3D" id="1.10.1040.10">
    <property type="entry name" value="N-(1-d-carboxylethyl)-l-norvaline Dehydrogenase, domain 2"/>
    <property type="match status" value="1"/>
</dbReference>
<evidence type="ECO:0000259" key="6">
    <source>
        <dbReference type="Pfam" id="PF14833"/>
    </source>
</evidence>
<dbReference type="GO" id="GO:0050661">
    <property type="term" value="F:NADP binding"/>
    <property type="evidence" value="ECO:0007669"/>
    <property type="project" value="InterPro"/>
</dbReference>
<dbReference type="InterPro" id="IPR036291">
    <property type="entry name" value="NAD(P)-bd_dom_sf"/>
</dbReference>
<evidence type="ECO:0000256" key="2">
    <source>
        <dbReference type="ARBA" id="ARBA00023002"/>
    </source>
</evidence>
<gene>
    <name evidence="7" type="ORF">ABFY20_11940</name>
</gene>
<dbReference type="InterPro" id="IPR029154">
    <property type="entry name" value="HIBADH-like_NADP-bd"/>
</dbReference>
<dbReference type="InterPro" id="IPR015815">
    <property type="entry name" value="HIBADH-related"/>
</dbReference>
<evidence type="ECO:0000259" key="5">
    <source>
        <dbReference type="Pfam" id="PF03446"/>
    </source>
</evidence>
<dbReference type="AlphaFoldDB" id="A0AB39BD38"/>
<evidence type="ECO:0000256" key="4">
    <source>
        <dbReference type="PIRSR" id="PIRSR000103-1"/>
    </source>
</evidence>
<evidence type="ECO:0000313" key="7">
    <source>
        <dbReference type="EMBL" id="XDI04056.1"/>
    </source>
</evidence>
<dbReference type="InterPro" id="IPR006115">
    <property type="entry name" value="6PGDH_NADP-bd"/>
</dbReference>
<dbReference type="InterPro" id="IPR008927">
    <property type="entry name" value="6-PGluconate_DH-like_C_sf"/>
</dbReference>
<accession>A0AB39BD38</accession>
<dbReference type="EC" id="1.1.-.-" evidence="7"/>
<keyword evidence="2 7" id="KW-0560">Oxidoreductase</keyword>
<feature type="domain" description="6-phosphogluconate dehydrogenase NADP-binding" evidence="5">
    <location>
        <begin position="3"/>
        <end position="166"/>
    </location>
</feature>
<protein>
    <submittedName>
        <fullName evidence="7">NAD(P)-dependent oxidoreductase</fullName>
        <ecNumber evidence="7">1.1.-.-</ecNumber>
    </submittedName>
</protein>
<dbReference type="PANTHER" id="PTHR43060:SF15">
    <property type="entry name" value="3-HYDROXYISOBUTYRATE DEHYDROGENASE-LIKE 1, MITOCHONDRIAL-RELATED"/>
    <property type="match status" value="1"/>
</dbReference>
<dbReference type="Gene3D" id="3.40.50.720">
    <property type="entry name" value="NAD(P)-binding Rossmann-like Domain"/>
    <property type="match status" value="1"/>
</dbReference>
<dbReference type="RefSeq" id="WP_368496469.1">
    <property type="nucleotide sequence ID" value="NZ_CP162511.1"/>
</dbReference>
<dbReference type="PROSITE" id="PS00895">
    <property type="entry name" value="3_HYDROXYISOBUT_DH"/>
    <property type="match status" value="1"/>
</dbReference>
<organism evidence="7">
    <name type="scientific">Herbiconiux sp. A18JL235</name>
    <dbReference type="NCBI Taxonomy" id="3152363"/>
    <lineage>
        <taxon>Bacteria</taxon>
        <taxon>Bacillati</taxon>
        <taxon>Actinomycetota</taxon>
        <taxon>Actinomycetes</taxon>
        <taxon>Micrococcales</taxon>
        <taxon>Microbacteriaceae</taxon>
        <taxon>Herbiconiux</taxon>
    </lineage>
</organism>
<dbReference type="InterPro" id="IPR002204">
    <property type="entry name" value="3-OH-isobutyrate_DH-rel_CS"/>
</dbReference>
<dbReference type="PIRSF" id="PIRSF000103">
    <property type="entry name" value="HIBADH"/>
    <property type="match status" value="1"/>
</dbReference>
<evidence type="ECO:0000256" key="1">
    <source>
        <dbReference type="ARBA" id="ARBA00009080"/>
    </source>
</evidence>
<dbReference type="EMBL" id="CP162511">
    <property type="protein sequence ID" value="XDI04056.1"/>
    <property type="molecule type" value="Genomic_DNA"/>
</dbReference>
<dbReference type="SUPFAM" id="SSF51735">
    <property type="entry name" value="NAD(P)-binding Rossmann-fold domains"/>
    <property type="match status" value="1"/>
</dbReference>
<evidence type="ECO:0000256" key="3">
    <source>
        <dbReference type="ARBA" id="ARBA00023027"/>
    </source>
</evidence>
<feature type="domain" description="3-hydroxyisobutyrate dehydrogenase-like NAD-binding" evidence="6">
    <location>
        <begin position="169"/>
        <end position="288"/>
    </location>
</feature>
<dbReference type="PANTHER" id="PTHR43060">
    <property type="entry name" value="3-HYDROXYISOBUTYRATE DEHYDROGENASE-LIKE 1, MITOCHONDRIAL-RELATED"/>
    <property type="match status" value="1"/>
</dbReference>
<dbReference type="GO" id="GO:0016054">
    <property type="term" value="P:organic acid catabolic process"/>
    <property type="evidence" value="ECO:0007669"/>
    <property type="project" value="UniProtKB-ARBA"/>
</dbReference>
<feature type="active site" evidence="4">
    <location>
        <position position="175"/>
    </location>
</feature>
<proteinExistence type="inferred from homology"/>
<dbReference type="GO" id="GO:0051287">
    <property type="term" value="F:NAD binding"/>
    <property type="evidence" value="ECO:0007669"/>
    <property type="project" value="InterPro"/>
</dbReference>
<dbReference type="GO" id="GO:0016491">
    <property type="term" value="F:oxidoreductase activity"/>
    <property type="evidence" value="ECO:0007669"/>
    <property type="project" value="UniProtKB-KW"/>
</dbReference>
<dbReference type="Pfam" id="PF03446">
    <property type="entry name" value="NAD_binding_2"/>
    <property type="match status" value="1"/>
</dbReference>
<sequence length="298" mass="30152">MADVAFIGLGIMGAPMAANLVASGHRVRGFSRSAATRAAAALTGVETVASAAEAVDGAEVLITMLPDTPDVLGVLFGGDDAEGGVSHLLRDGALFIDMSTIEPGASIAIAERLATQGVAALDAPVSGGEAGAVEGALSIMIGGEQHVVDRALPLLQALGSTIVRVGPAGSGQSVKAANQLMVAGHLQMLAEALVFLRAQGVDLELALDVIGGGLAGSTVLQRKRRAFLEEDYTPGFRVELHHKDLGIVQRTAREAGVALPATALVAQLVQALVARGDGALDHSALLALTTELNGGGRR</sequence>
<dbReference type="SUPFAM" id="SSF48179">
    <property type="entry name" value="6-phosphogluconate dehydrogenase C-terminal domain-like"/>
    <property type="match status" value="1"/>
</dbReference>
<keyword evidence="3" id="KW-0520">NAD</keyword>
<comment type="similarity">
    <text evidence="1">Belongs to the HIBADH-related family.</text>
</comment>
<reference evidence="7" key="1">
    <citation type="submission" date="2024-05" db="EMBL/GenBank/DDBJ databases">
        <title>Herbiconiux sp. A18JL235.</title>
        <authorList>
            <person name="Zhang G."/>
        </authorList>
    </citation>
    <scope>NUCLEOTIDE SEQUENCE</scope>
    <source>
        <strain evidence="7">A18JL235</strain>
    </source>
</reference>
<name>A0AB39BD38_9MICO</name>
<dbReference type="Pfam" id="PF14833">
    <property type="entry name" value="NAD_binding_11"/>
    <property type="match status" value="1"/>
</dbReference>